<dbReference type="GO" id="GO:0009253">
    <property type="term" value="P:peptidoglycan catabolic process"/>
    <property type="evidence" value="ECO:0007669"/>
    <property type="project" value="InterPro"/>
</dbReference>
<feature type="compositionally biased region" description="Pro residues" evidence="5">
    <location>
        <begin position="202"/>
        <end position="212"/>
    </location>
</feature>
<keyword evidence="8" id="KW-1185">Reference proteome</keyword>
<organism evidence="7 8">
    <name type="scientific">Peterkaempfera bronchialis</name>
    <dbReference type="NCBI Taxonomy" id="2126346"/>
    <lineage>
        <taxon>Bacteria</taxon>
        <taxon>Bacillati</taxon>
        <taxon>Actinomycetota</taxon>
        <taxon>Actinomycetes</taxon>
        <taxon>Kitasatosporales</taxon>
        <taxon>Streptomycetaceae</taxon>
        <taxon>Peterkaempfera</taxon>
    </lineage>
</organism>
<dbReference type="InterPro" id="IPR051206">
    <property type="entry name" value="NAMLAA_amidase_2"/>
</dbReference>
<dbReference type="EC" id="3.5.1.28" evidence="2"/>
<dbReference type="AlphaFoldDB" id="A0A345STH7"/>
<keyword evidence="3" id="KW-0378">Hydrolase</keyword>
<feature type="compositionally biased region" description="Pro residues" evidence="5">
    <location>
        <begin position="173"/>
        <end position="187"/>
    </location>
</feature>
<dbReference type="InterPro" id="IPR036505">
    <property type="entry name" value="Amidase/PGRP_sf"/>
</dbReference>
<dbReference type="PANTHER" id="PTHR30417:SF1">
    <property type="entry name" value="N-ACETYLMURAMOYL-L-ALANINE AMIDASE AMID"/>
    <property type="match status" value="1"/>
</dbReference>
<dbReference type="KEGG" id="stri:C7M71_005795"/>
<evidence type="ECO:0000256" key="2">
    <source>
        <dbReference type="ARBA" id="ARBA00011901"/>
    </source>
</evidence>
<protein>
    <recommendedName>
        <fullName evidence="2">N-acetylmuramoyl-L-alanine amidase</fullName>
        <ecNumber evidence="2">3.5.1.28</ecNumber>
    </recommendedName>
</protein>
<evidence type="ECO:0000256" key="5">
    <source>
        <dbReference type="SAM" id="MobiDB-lite"/>
    </source>
</evidence>
<evidence type="ECO:0000259" key="6">
    <source>
        <dbReference type="SMART" id="SM00644"/>
    </source>
</evidence>
<dbReference type="PANTHER" id="PTHR30417">
    <property type="entry name" value="N-ACETYLMURAMOYL-L-ALANINE AMIDASE AMID"/>
    <property type="match status" value="1"/>
</dbReference>
<dbReference type="Gene3D" id="3.40.80.10">
    <property type="entry name" value="Peptidoglycan recognition protein-like"/>
    <property type="match status" value="1"/>
</dbReference>
<feature type="region of interest" description="Disordered" evidence="5">
    <location>
        <begin position="1"/>
        <end position="55"/>
    </location>
</feature>
<comment type="catalytic activity">
    <reaction evidence="1">
        <text>Hydrolyzes the link between N-acetylmuramoyl residues and L-amino acid residues in certain cell-wall glycopeptides.</text>
        <dbReference type="EC" id="3.5.1.28"/>
    </reaction>
</comment>
<sequence length="212" mass="22667">MDPPGFDQVARRQQLRAAPAAAAATRTRTDRTVTQPPPHDTAPAHPANHDRADRPRDLPITSLVLHSTEEDWPTTLAIFGDPARSVSAHWLVRSHDGHLTRTADESDIAWHAGNWYLNQTSIGIEQEGHAADGHHCFTDALYRTTAALAAHLAHRHRIPSTGCTSSGTTTSHPPSPNAPPPCTPTPAPTTTGPGCSPCSAAPWPPPPRPAPR</sequence>
<dbReference type="SMART" id="SM00644">
    <property type="entry name" value="Ami_2"/>
    <property type="match status" value="1"/>
</dbReference>
<dbReference type="Proteomes" id="UP000249340">
    <property type="component" value="Chromosome"/>
</dbReference>
<feature type="compositionally biased region" description="Low complexity" evidence="5">
    <location>
        <begin position="7"/>
        <end position="26"/>
    </location>
</feature>
<reference evidence="8" key="1">
    <citation type="submission" date="2018-07" db="EMBL/GenBank/DDBJ databases">
        <title>Streptacidiphilus bronchialis DSM 106435 chromosome.</title>
        <authorList>
            <person name="Batra D."/>
            <person name="Gulvik C.A."/>
        </authorList>
    </citation>
    <scope>NUCLEOTIDE SEQUENCE [LARGE SCALE GENOMIC DNA]</scope>
    <source>
        <strain evidence="8">DSM 106435</strain>
    </source>
</reference>
<feature type="compositionally biased region" description="Low complexity" evidence="5">
    <location>
        <begin position="159"/>
        <end position="172"/>
    </location>
</feature>
<feature type="compositionally biased region" description="Low complexity" evidence="5">
    <location>
        <begin position="188"/>
        <end position="201"/>
    </location>
</feature>
<dbReference type="GO" id="GO:0009254">
    <property type="term" value="P:peptidoglycan turnover"/>
    <property type="evidence" value="ECO:0007669"/>
    <property type="project" value="TreeGrafter"/>
</dbReference>
<accession>A0A345STH7</accession>
<name>A0A345STH7_9ACTN</name>
<dbReference type="SUPFAM" id="SSF55846">
    <property type="entry name" value="N-acetylmuramoyl-L-alanine amidase-like"/>
    <property type="match status" value="1"/>
</dbReference>
<dbReference type="EMBL" id="CP031264">
    <property type="protein sequence ID" value="AXI77032.1"/>
    <property type="molecule type" value="Genomic_DNA"/>
</dbReference>
<feature type="domain" description="N-acetylmuramoyl-L-alanine amidase" evidence="6">
    <location>
        <begin position="49"/>
        <end position="194"/>
    </location>
</feature>
<dbReference type="GO" id="GO:0008745">
    <property type="term" value="F:N-acetylmuramoyl-L-alanine amidase activity"/>
    <property type="evidence" value="ECO:0007669"/>
    <property type="project" value="UniProtKB-EC"/>
</dbReference>
<evidence type="ECO:0000256" key="1">
    <source>
        <dbReference type="ARBA" id="ARBA00001561"/>
    </source>
</evidence>
<dbReference type="CDD" id="cd06583">
    <property type="entry name" value="PGRP"/>
    <property type="match status" value="1"/>
</dbReference>
<proteinExistence type="predicted"/>
<feature type="region of interest" description="Disordered" evidence="5">
    <location>
        <begin position="158"/>
        <end position="212"/>
    </location>
</feature>
<dbReference type="GO" id="GO:0071555">
    <property type="term" value="P:cell wall organization"/>
    <property type="evidence" value="ECO:0007669"/>
    <property type="project" value="UniProtKB-KW"/>
</dbReference>
<evidence type="ECO:0000313" key="7">
    <source>
        <dbReference type="EMBL" id="AXI77032.1"/>
    </source>
</evidence>
<gene>
    <name evidence="7" type="ORF">C7M71_005795</name>
</gene>
<evidence type="ECO:0000256" key="3">
    <source>
        <dbReference type="ARBA" id="ARBA00022801"/>
    </source>
</evidence>
<evidence type="ECO:0000313" key="8">
    <source>
        <dbReference type="Proteomes" id="UP000249340"/>
    </source>
</evidence>
<dbReference type="OrthoDB" id="66275at2"/>
<dbReference type="Pfam" id="PF01510">
    <property type="entry name" value="Amidase_2"/>
    <property type="match status" value="1"/>
</dbReference>
<keyword evidence="4" id="KW-0961">Cell wall biogenesis/degradation</keyword>
<dbReference type="InterPro" id="IPR002502">
    <property type="entry name" value="Amidase_domain"/>
</dbReference>
<evidence type="ECO:0000256" key="4">
    <source>
        <dbReference type="ARBA" id="ARBA00023316"/>
    </source>
</evidence>